<keyword evidence="8" id="KW-0028">Amino-acid biosynthesis</keyword>
<dbReference type="CDD" id="cd00712">
    <property type="entry name" value="AsnB"/>
    <property type="match status" value="1"/>
</dbReference>
<dbReference type="InterPro" id="IPR029055">
    <property type="entry name" value="Ntn_hydrolases_N"/>
</dbReference>
<dbReference type="InterPro" id="IPR033738">
    <property type="entry name" value="AsnB_N"/>
</dbReference>
<keyword evidence="5 9" id="KW-0067">ATP-binding</keyword>
<dbReference type="Gene3D" id="3.60.20.10">
    <property type="entry name" value="Glutamine Phosphoribosylpyrophosphate, subunit 1, domain 1"/>
    <property type="match status" value="1"/>
</dbReference>
<comment type="catalytic activity">
    <reaction evidence="7">
        <text>L-aspartate + L-glutamine + ATP + H2O = L-asparagine + L-glutamate + AMP + diphosphate + H(+)</text>
        <dbReference type="Rhea" id="RHEA:12228"/>
        <dbReference type="ChEBI" id="CHEBI:15377"/>
        <dbReference type="ChEBI" id="CHEBI:15378"/>
        <dbReference type="ChEBI" id="CHEBI:29985"/>
        <dbReference type="ChEBI" id="CHEBI:29991"/>
        <dbReference type="ChEBI" id="CHEBI:30616"/>
        <dbReference type="ChEBI" id="CHEBI:33019"/>
        <dbReference type="ChEBI" id="CHEBI:58048"/>
        <dbReference type="ChEBI" id="CHEBI:58359"/>
        <dbReference type="ChEBI" id="CHEBI:456215"/>
        <dbReference type="EC" id="6.3.5.4"/>
    </reaction>
</comment>
<dbReference type="PANTHER" id="PTHR43284">
    <property type="entry name" value="ASPARAGINE SYNTHETASE (GLUTAMINE-HYDROLYZING)"/>
    <property type="match status" value="1"/>
</dbReference>
<name>A0A7C4LNJ7_9PLAN</name>
<dbReference type="GO" id="GO:0006529">
    <property type="term" value="P:asparagine biosynthetic process"/>
    <property type="evidence" value="ECO:0007669"/>
    <property type="project" value="UniProtKB-KW"/>
</dbReference>
<dbReference type="InterPro" id="IPR014729">
    <property type="entry name" value="Rossmann-like_a/b/a_fold"/>
</dbReference>
<evidence type="ECO:0000256" key="8">
    <source>
        <dbReference type="PIRSR" id="PIRSR001589-1"/>
    </source>
</evidence>
<evidence type="ECO:0000313" key="11">
    <source>
        <dbReference type="EMBL" id="HGT39557.1"/>
    </source>
</evidence>
<keyword evidence="8" id="KW-0061">Asparagine biosynthesis</keyword>
<feature type="domain" description="Glutamine amidotransferase type-2" evidence="10">
    <location>
        <begin position="2"/>
        <end position="212"/>
    </location>
</feature>
<evidence type="ECO:0000256" key="5">
    <source>
        <dbReference type="ARBA" id="ARBA00022840"/>
    </source>
</evidence>
<sequence>MCGIAGLVGAFVPGLMHQMNRVQRHRGPDGEGVFEDTRSAVGLAHVRLAILDLSAAAAQPMQSADGRFVLVYNGELFNYRELRSELEREGRRFRSSGDTEVLLQAWERFGPAVLPRLNGMFAFAVWDRKEQELTLVRDQFGVKPLYYHQFPDGALLFASELKALCAHPRFERSLDPVALQQHLAFGHACGNRTALRGAQRLGPATSLRWSARSRRCDIRTYWQPERSTDRRGNRADAVDELRQRLQQAVRRQLVSDVPLGVALSGGLDSSLLTAAAASASPTRRLNGFTIASTTADNRIDQMPPDLPFARIMARHCGVELHEIVLEVEHAELWPRLLYHLDEPIVDPAIISCYLVCAAARRQGITVLLSGQGADELLAGYPRYRAWAWTTASERWPRPLREALAGMGSWLPGAWPGALGGALRRGRRLLHGLPLSADERFLHYAAGNSESVIASVLSRALRAELHACRPLDECRDHLARCGYESLDAYLDRDQRVYLPNHNLAYTDRTSMAVGVECRVPFLDLELAEFVNRLPAEWKLQGSTPKAILREAARGLVPESVISRPKAGFTAPYRTWLAAEGTDLWDELMTAETIRRRGWFDAQALAALRKASLRGQADHYLLQWAVMTLEYWAREFLDANPAQREHSPLPSRVDRRQCTLAAA</sequence>
<dbReference type="Pfam" id="PF13537">
    <property type="entry name" value="GATase_7"/>
    <property type="match status" value="1"/>
</dbReference>
<gene>
    <name evidence="11" type="primary">asnB</name>
    <name evidence="11" type="ORF">ENS64_09890</name>
</gene>
<comment type="similarity">
    <text evidence="2">Belongs to the asparagine synthetase family.</text>
</comment>
<evidence type="ECO:0000256" key="4">
    <source>
        <dbReference type="ARBA" id="ARBA00022741"/>
    </source>
</evidence>
<keyword evidence="11" id="KW-0436">Ligase</keyword>
<comment type="pathway">
    <text evidence="1">Amino-acid biosynthesis; L-asparagine biosynthesis; L-asparagine from L-aspartate (L-Gln route): step 1/1.</text>
</comment>
<dbReference type="CDD" id="cd01991">
    <property type="entry name" value="Asn_synthase_B_C"/>
    <property type="match status" value="1"/>
</dbReference>
<evidence type="ECO:0000256" key="6">
    <source>
        <dbReference type="ARBA" id="ARBA00022962"/>
    </source>
</evidence>
<dbReference type="SUPFAM" id="SSF52402">
    <property type="entry name" value="Adenine nucleotide alpha hydrolases-like"/>
    <property type="match status" value="1"/>
</dbReference>
<feature type="binding site" evidence="9">
    <location>
        <position position="290"/>
    </location>
    <ligand>
        <name>ATP</name>
        <dbReference type="ChEBI" id="CHEBI:30616"/>
    </ligand>
</feature>
<feature type="active site" description="For GATase activity" evidence="8">
    <location>
        <position position="2"/>
    </location>
</feature>
<feature type="binding site" evidence="9">
    <location>
        <begin position="369"/>
        <end position="370"/>
    </location>
    <ligand>
        <name>ATP</name>
        <dbReference type="ChEBI" id="CHEBI:30616"/>
    </ligand>
</feature>
<keyword evidence="4 9" id="KW-0547">Nucleotide-binding</keyword>
<evidence type="ECO:0000259" key="10">
    <source>
        <dbReference type="PROSITE" id="PS51278"/>
    </source>
</evidence>
<dbReference type="InterPro" id="IPR051786">
    <property type="entry name" value="ASN_synthetase/amidase"/>
</dbReference>
<evidence type="ECO:0000256" key="9">
    <source>
        <dbReference type="PIRSR" id="PIRSR001589-2"/>
    </source>
</evidence>
<reference evidence="11" key="1">
    <citation type="journal article" date="2020" name="mSystems">
        <title>Genome- and Community-Level Interaction Insights into Carbon Utilization and Element Cycling Functions of Hydrothermarchaeota in Hydrothermal Sediment.</title>
        <authorList>
            <person name="Zhou Z."/>
            <person name="Liu Y."/>
            <person name="Xu W."/>
            <person name="Pan J."/>
            <person name="Luo Z.H."/>
            <person name="Li M."/>
        </authorList>
    </citation>
    <scope>NUCLEOTIDE SEQUENCE [LARGE SCALE GENOMIC DNA]</scope>
    <source>
        <strain evidence="11">SpSt-508</strain>
    </source>
</reference>
<keyword evidence="6 8" id="KW-0315">Glutamine amidotransferase</keyword>
<evidence type="ECO:0000256" key="7">
    <source>
        <dbReference type="ARBA" id="ARBA00048741"/>
    </source>
</evidence>
<dbReference type="InterPro" id="IPR006426">
    <property type="entry name" value="Asn_synth_AEB"/>
</dbReference>
<dbReference type="PANTHER" id="PTHR43284:SF1">
    <property type="entry name" value="ASPARAGINE SYNTHETASE"/>
    <property type="match status" value="1"/>
</dbReference>
<dbReference type="GO" id="GO:0004066">
    <property type="term" value="F:asparagine synthase (glutamine-hydrolyzing) activity"/>
    <property type="evidence" value="ECO:0007669"/>
    <property type="project" value="UniProtKB-EC"/>
</dbReference>
<dbReference type="Gene3D" id="3.40.50.620">
    <property type="entry name" value="HUPs"/>
    <property type="match status" value="1"/>
</dbReference>
<dbReference type="NCBIfam" id="TIGR01536">
    <property type="entry name" value="asn_synth_AEB"/>
    <property type="match status" value="1"/>
</dbReference>
<protein>
    <recommendedName>
        <fullName evidence="3">asparagine synthase (glutamine-hydrolyzing)</fullName>
        <ecNumber evidence="3">6.3.5.4</ecNumber>
    </recommendedName>
</protein>
<organism evidence="11">
    <name type="scientific">Schlesneria paludicola</name>
    <dbReference type="NCBI Taxonomy" id="360056"/>
    <lineage>
        <taxon>Bacteria</taxon>
        <taxon>Pseudomonadati</taxon>
        <taxon>Planctomycetota</taxon>
        <taxon>Planctomycetia</taxon>
        <taxon>Planctomycetales</taxon>
        <taxon>Planctomycetaceae</taxon>
        <taxon>Schlesneria</taxon>
    </lineage>
</organism>
<dbReference type="PROSITE" id="PS51278">
    <property type="entry name" value="GATASE_TYPE_2"/>
    <property type="match status" value="1"/>
</dbReference>
<dbReference type="GO" id="GO:0005829">
    <property type="term" value="C:cytosol"/>
    <property type="evidence" value="ECO:0007669"/>
    <property type="project" value="TreeGrafter"/>
</dbReference>
<comment type="caution">
    <text evidence="11">The sequence shown here is derived from an EMBL/GenBank/DDBJ whole genome shotgun (WGS) entry which is preliminary data.</text>
</comment>
<dbReference type="SUPFAM" id="SSF56235">
    <property type="entry name" value="N-terminal nucleophile aminohydrolases (Ntn hydrolases)"/>
    <property type="match status" value="1"/>
</dbReference>
<dbReference type="EMBL" id="DSVQ01000012">
    <property type="protein sequence ID" value="HGT39557.1"/>
    <property type="molecule type" value="Genomic_DNA"/>
</dbReference>
<dbReference type="InterPro" id="IPR017932">
    <property type="entry name" value="GATase_2_dom"/>
</dbReference>
<dbReference type="Pfam" id="PF00733">
    <property type="entry name" value="Asn_synthase"/>
    <property type="match status" value="1"/>
</dbReference>
<dbReference type="EC" id="6.3.5.4" evidence="3"/>
<evidence type="ECO:0000256" key="3">
    <source>
        <dbReference type="ARBA" id="ARBA00012737"/>
    </source>
</evidence>
<feature type="binding site" evidence="9">
    <location>
        <position position="98"/>
    </location>
    <ligand>
        <name>L-glutamine</name>
        <dbReference type="ChEBI" id="CHEBI:58359"/>
    </ligand>
</feature>
<dbReference type="InterPro" id="IPR001962">
    <property type="entry name" value="Asn_synthase"/>
</dbReference>
<evidence type="ECO:0000256" key="1">
    <source>
        <dbReference type="ARBA" id="ARBA00005187"/>
    </source>
</evidence>
<proteinExistence type="inferred from homology"/>
<dbReference type="AlphaFoldDB" id="A0A7C4LNJ7"/>
<evidence type="ECO:0000256" key="2">
    <source>
        <dbReference type="ARBA" id="ARBA00005752"/>
    </source>
</evidence>
<accession>A0A7C4LNJ7</accession>
<dbReference type="GO" id="GO:0005524">
    <property type="term" value="F:ATP binding"/>
    <property type="evidence" value="ECO:0007669"/>
    <property type="project" value="UniProtKB-KW"/>
</dbReference>
<dbReference type="PIRSF" id="PIRSF001589">
    <property type="entry name" value="Asn_synthetase_glu-h"/>
    <property type="match status" value="1"/>
</dbReference>